<keyword evidence="1" id="KW-0333">Golgi apparatus</keyword>
<dbReference type="GO" id="GO:0005829">
    <property type="term" value="C:cytosol"/>
    <property type="evidence" value="ECO:0007669"/>
    <property type="project" value="GOC"/>
</dbReference>
<accession>A0A8B9HER7</accession>
<comment type="function">
    <text evidence="1">Plays a role in endocytic trafficking. Required for receptor recycling from endosomes, both to the trans-Golgi network and the plasma membrane.</text>
</comment>
<reference evidence="4" key="1">
    <citation type="submission" date="2025-08" db="UniProtKB">
        <authorList>
            <consortium name="Ensembl"/>
        </authorList>
    </citation>
    <scope>IDENTIFICATION</scope>
</reference>
<keyword evidence="1" id="KW-0597">Phosphoprotein</keyword>
<protein>
    <recommendedName>
        <fullName evidence="1">Sesquipedalian</fullName>
        <shortName evidence="1">Ses</shortName>
    </recommendedName>
    <alternativeName>
        <fullName evidence="1">PH domain-containing endocytic trafficking adaptor</fullName>
    </alternativeName>
</protein>
<dbReference type="Ensembl" id="ENSAMXT00005012551.1">
    <property type="protein sequence ID" value="ENSAMXP00005011283.1"/>
    <property type="gene ID" value="ENSAMXG00005006231.1"/>
</dbReference>
<proteinExistence type="inferred from homology"/>
<dbReference type="GO" id="GO:0030136">
    <property type="term" value="C:clathrin-coated vesicle"/>
    <property type="evidence" value="ECO:0007669"/>
    <property type="project" value="UniProtKB-SubCell"/>
</dbReference>
<dbReference type="InterPro" id="IPR001849">
    <property type="entry name" value="PH_domain"/>
</dbReference>
<dbReference type="Gene3D" id="2.30.29.30">
    <property type="entry name" value="Pleckstrin-homology domain (PH domain)/Phosphotyrosine-binding domain (PTB)"/>
    <property type="match status" value="1"/>
</dbReference>
<dbReference type="GO" id="GO:0005769">
    <property type="term" value="C:early endosome"/>
    <property type="evidence" value="ECO:0007669"/>
    <property type="project" value="UniProtKB-SubCell"/>
</dbReference>
<feature type="region of interest" description="Disordered" evidence="2">
    <location>
        <begin position="198"/>
        <end position="226"/>
    </location>
</feature>
<evidence type="ECO:0000256" key="2">
    <source>
        <dbReference type="SAM" id="MobiDB-lite"/>
    </source>
</evidence>
<evidence type="ECO:0000256" key="1">
    <source>
        <dbReference type="RuleBase" id="RU369082"/>
    </source>
</evidence>
<dbReference type="PANTHER" id="PTHR22902">
    <property type="entry name" value="SESQUIPEDALIAN"/>
    <property type="match status" value="1"/>
</dbReference>
<dbReference type="Proteomes" id="UP000694621">
    <property type="component" value="Unplaced"/>
</dbReference>
<name>A0A8B9HER7_ASTMX</name>
<dbReference type="GO" id="GO:0005802">
    <property type="term" value="C:trans-Golgi network"/>
    <property type="evidence" value="ECO:0007669"/>
    <property type="project" value="UniProtKB-UniRule"/>
</dbReference>
<dbReference type="PROSITE" id="PS50003">
    <property type="entry name" value="PH_DOMAIN"/>
    <property type="match status" value="1"/>
</dbReference>
<sequence length="271" mass="30428">MCRRWTDCFSATLCGSGEFQSPPRCVSVCVFTARPARGEVNTSYQKRWVTLKGNLLFYQDRPRDREVLGVIVLEGCSVQLCESDEQFAFSLVFSEAGLRTYKFSAENQTSQELWVKAIHSAHHNFLSILLQDLRQQYLEAAKAVGVEPVDCSRLTKETMAHSQKLYLGSVFYAEADMKGLGGPGNNQLLQVPPTAAKHAGKRSPKLWPKRQAHVTPVSGPAPPLGEWSEPMEDFSTMHEEFGKEVRRLVAEWRRRGKEVRAVPEGDLIDLG</sequence>
<dbReference type="GO" id="GO:0042147">
    <property type="term" value="P:retrograde transport, endosome to Golgi"/>
    <property type="evidence" value="ECO:0007669"/>
    <property type="project" value="UniProtKB-UniRule"/>
</dbReference>
<keyword evidence="1" id="KW-0968">Cytoplasmic vesicle</keyword>
<dbReference type="GO" id="GO:0001881">
    <property type="term" value="P:receptor recycling"/>
    <property type="evidence" value="ECO:0007669"/>
    <property type="project" value="UniProtKB-UniRule"/>
</dbReference>
<evidence type="ECO:0000259" key="3">
    <source>
        <dbReference type="PROSITE" id="PS50003"/>
    </source>
</evidence>
<feature type="domain" description="PH" evidence="3">
    <location>
        <begin position="43"/>
        <end position="123"/>
    </location>
</feature>
<dbReference type="Pfam" id="PF00169">
    <property type="entry name" value="PH"/>
    <property type="match status" value="1"/>
</dbReference>
<comment type="subcellular location">
    <subcellularLocation>
        <location evidence="1">Early endosome</location>
    </subcellularLocation>
    <subcellularLocation>
        <location evidence="1">Recycling endosome</location>
    </subcellularLocation>
    <subcellularLocation>
        <location evidence="1">Golgi apparatus</location>
        <location evidence="1">trans-Golgi network</location>
    </subcellularLocation>
    <subcellularLocation>
        <location evidence="1">Cytoplasmic vesicle</location>
        <location evidence="1">Clathrin-coated vesicle</location>
    </subcellularLocation>
</comment>
<dbReference type="InterPro" id="IPR011993">
    <property type="entry name" value="PH-like_dom_sf"/>
</dbReference>
<dbReference type="SMART" id="SM00233">
    <property type="entry name" value="PH"/>
    <property type="match status" value="1"/>
</dbReference>
<dbReference type="GO" id="GO:0055037">
    <property type="term" value="C:recycling endosome"/>
    <property type="evidence" value="ECO:0007669"/>
    <property type="project" value="UniProtKB-SubCell"/>
</dbReference>
<evidence type="ECO:0000313" key="5">
    <source>
        <dbReference type="Proteomes" id="UP000694621"/>
    </source>
</evidence>
<dbReference type="AlphaFoldDB" id="A0A8B9HER7"/>
<feature type="compositionally biased region" description="Basic residues" evidence="2">
    <location>
        <begin position="198"/>
        <end position="212"/>
    </location>
</feature>
<dbReference type="PANTHER" id="PTHR22902:SF17">
    <property type="entry name" value="SESQUIPEDALIAN-1"/>
    <property type="match status" value="1"/>
</dbReference>
<organism evidence="4 5">
    <name type="scientific">Astyanax mexicanus</name>
    <name type="common">Blind cave fish</name>
    <name type="synonym">Astyanax fasciatus mexicanus</name>
    <dbReference type="NCBI Taxonomy" id="7994"/>
    <lineage>
        <taxon>Eukaryota</taxon>
        <taxon>Metazoa</taxon>
        <taxon>Chordata</taxon>
        <taxon>Craniata</taxon>
        <taxon>Vertebrata</taxon>
        <taxon>Euteleostomi</taxon>
        <taxon>Actinopterygii</taxon>
        <taxon>Neopterygii</taxon>
        <taxon>Teleostei</taxon>
        <taxon>Ostariophysi</taxon>
        <taxon>Characiformes</taxon>
        <taxon>Characoidei</taxon>
        <taxon>Acestrorhamphidae</taxon>
        <taxon>Acestrorhamphinae</taxon>
        <taxon>Astyanax</taxon>
    </lineage>
</organism>
<dbReference type="GO" id="GO:0007032">
    <property type="term" value="P:endosome organization"/>
    <property type="evidence" value="ECO:0007669"/>
    <property type="project" value="UniProtKB-UniRule"/>
</dbReference>
<dbReference type="SUPFAM" id="SSF50729">
    <property type="entry name" value="PH domain-like"/>
    <property type="match status" value="1"/>
</dbReference>
<keyword evidence="1" id="KW-0967">Endosome</keyword>
<evidence type="ECO:0000313" key="4">
    <source>
        <dbReference type="Ensembl" id="ENSAMXP00005011283.1"/>
    </source>
</evidence>
<dbReference type="InterPro" id="IPR045188">
    <property type="entry name" value="Boi1/Boi2-like"/>
</dbReference>
<comment type="similarity">
    <text evidence="1">Belongs to the sesquipedalian family.</text>
</comment>